<dbReference type="PANTHER" id="PTHR45138">
    <property type="entry name" value="REGULATORY COMPONENTS OF SENSORY TRANSDUCTION SYSTEM"/>
    <property type="match status" value="1"/>
</dbReference>
<dbReference type="Gene3D" id="3.30.450.40">
    <property type="match status" value="1"/>
</dbReference>
<dbReference type="PROSITE" id="PS50887">
    <property type="entry name" value="GGDEF"/>
    <property type="match status" value="1"/>
</dbReference>
<dbReference type="SUPFAM" id="SSF55073">
    <property type="entry name" value="Nucleotide cyclase"/>
    <property type="match status" value="1"/>
</dbReference>
<dbReference type="GO" id="GO:0005886">
    <property type="term" value="C:plasma membrane"/>
    <property type="evidence" value="ECO:0007669"/>
    <property type="project" value="TreeGrafter"/>
</dbReference>
<evidence type="ECO:0000256" key="2">
    <source>
        <dbReference type="ARBA" id="ARBA00034247"/>
    </source>
</evidence>
<dbReference type="Pfam" id="PF01590">
    <property type="entry name" value="GAF"/>
    <property type="match status" value="1"/>
</dbReference>
<dbReference type="EMBL" id="CP000949">
    <property type="protein sequence ID" value="ACA73721.1"/>
    <property type="molecule type" value="Genomic_DNA"/>
</dbReference>
<dbReference type="GO" id="GO:1902201">
    <property type="term" value="P:negative regulation of bacterial-type flagellum-dependent cell motility"/>
    <property type="evidence" value="ECO:0007669"/>
    <property type="project" value="TreeGrafter"/>
</dbReference>
<dbReference type="KEGG" id="ppw:PputW619_3231"/>
<dbReference type="InterPro" id="IPR050469">
    <property type="entry name" value="Diguanylate_Cyclase"/>
</dbReference>
<dbReference type="SMART" id="SM00065">
    <property type="entry name" value="GAF"/>
    <property type="match status" value="1"/>
</dbReference>
<feature type="domain" description="GGDEF" evidence="3">
    <location>
        <begin position="192"/>
        <end position="313"/>
    </location>
</feature>
<name>B1JAK9_PSEPW</name>
<dbReference type="InterPro" id="IPR003018">
    <property type="entry name" value="GAF"/>
</dbReference>
<proteinExistence type="predicted"/>
<dbReference type="PANTHER" id="PTHR45138:SF9">
    <property type="entry name" value="DIGUANYLATE CYCLASE DGCM-RELATED"/>
    <property type="match status" value="1"/>
</dbReference>
<reference evidence="4" key="1">
    <citation type="submission" date="2008-02" db="EMBL/GenBank/DDBJ databases">
        <title>Complete sequence of Psuedomonas putida W619.</title>
        <authorList>
            <consortium name="US DOE Joint Genome Institute"/>
            <person name="Copeland A."/>
            <person name="Lucas S."/>
            <person name="Lapidus A."/>
            <person name="Barry K."/>
            <person name="Detter J.C."/>
            <person name="Glavina del Rio T."/>
            <person name="Dalin E."/>
            <person name="Tice H."/>
            <person name="Pitluck S."/>
            <person name="Chain P."/>
            <person name="Malfatti S."/>
            <person name="Shin M."/>
            <person name="Vergez L."/>
            <person name="Schmutz J."/>
            <person name="Larimer F."/>
            <person name="Land M."/>
            <person name="Hauser L."/>
            <person name="Kyrpides N."/>
            <person name="Kim E."/>
            <person name="Taghavi S."/>
            <person name="Vangronsveld D."/>
            <person name="van der Lelie D."/>
            <person name="Richardson P."/>
        </authorList>
    </citation>
    <scope>NUCLEOTIDE SEQUENCE</scope>
    <source>
        <strain evidence="4">W619</strain>
    </source>
</reference>
<protein>
    <recommendedName>
        <fullName evidence="1">diguanylate cyclase</fullName>
        <ecNumber evidence="1">2.7.7.65</ecNumber>
    </recommendedName>
</protein>
<dbReference type="InterPro" id="IPR043128">
    <property type="entry name" value="Rev_trsase/Diguanyl_cyclase"/>
</dbReference>
<dbReference type="GO" id="GO:0052621">
    <property type="term" value="F:diguanylate cyclase activity"/>
    <property type="evidence" value="ECO:0007669"/>
    <property type="project" value="UniProtKB-EC"/>
</dbReference>
<dbReference type="EC" id="2.7.7.65" evidence="1"/>
<evidence type="ECO:0000256" key="1">
    <source>
        <dbReference type="ARBA" id="ARBA00012528"/>
    </source>
</evidence>
<dbReference type="STRING" id="390235.PputW619_3231"/>
<dbReference type="SMART" id="SM00267">
    <property type="entry name" value="GGDEF"/>
    <property type="match status" value="1"/>
</dbReference>
<dbReference type="CDD" id="cd01949">
    <property type="entry name" value="GGDEF"/>
    <property type="match status" value="1"/>
</dbReference>
<dbReference type="eggNOG" id="COG2199">
    <property type="taxonomic scope" value="Bacteria"/>
</dbReference>
<dbReference type="AlphaFoldDB" id="B1JAK9"/>
<dbReference type="Pfam" id="PF00990">
    <property type="entry name" value="GGDEF"/>
    <property type="match status" value="1"/>
</dbReference>
<evidence type="ECO:0000259" key="3">
    <source>
        <dbReference type="PROSITE" id="PS50887"/>
    </source>
</evidence>
<dbReference type="OrthoDB" id="9812358at2"/>
<dbReference type="Gene3D" id="3.30.70.270">
    <property type="match status" value="1"/>
</dbReference>
<dbReference type="InterPro" id="IPR029016">
    <property type="entry name" value="GAF-like_dom_sf"/>
</dbReference>
<dbReference type="GO" id="GO:0043709">
    <property type="term" value="P:cell adhesion involved in single-species biofilm formation"/>
    <property type="evidence" value="ECO:0007669"/>
    <property type="project" value="TreeGrafter"/>
</dbReference>
<gene>
    <name evidence="4" type="ordered locus">PputW619_3231</name>
</gene>
<accession>B1JAK9</accession>
<dbReference type="InterPro" id="IPR029787">
    <property type="entry name" value="Nucleotide_cyclase"/>
</dbReference>
<dbReference type="NCBIfam" id="TIGR00254">
    <property type="entry name" value="GGDEF"/>
    <property type="match status" value="1"/>
</dbReference>
<dbReference type="eggNOG" id="COG2203">
    <property type="taxonomic scope" value="Bacteria"/>
</dbReference>
<sequence length="313" mass="34790">MTEVCDFESAAREALAFLKQTIGFDQWFVTRLNEGECIVMESLENQSLQAGHMLDWCDTLFAKMVVGGAPRIAPDLREHPGYQDASFLRDIPTAAYMGFPLYKCDGDLYGTICGIAASPQKELAPEQVQLFELISRLLNALLQMEIRAENQTRRAERFAAQALQDSMTGLFNRAGWDQLMAKEEHRCRRHGKSCVVIVIDLDELKQINDREGHLAGDSLIRRTAEALSEAARSEDVVARLGGDEFGIIGVNCDLVHGQVLLERVLDRLAERGIAASVGMSSRPAKGGINGAFIEADLRMYEQKRLKSSKNIKV</sequence>
<dbReference type="InterPro" id="IPR000160">
    <property type="entry name" value="GGDEF_dom"/>
</dbReference>
<dbReference type="HOGENOM" id="CLU_000445_11_32_6"/>
<organism evidence="4">
    <name type="scientific">Pseudomonas putida (strain W619)</name>
    <dbReference type="NCBI Taxonomy" id="390235"/>
    <lineage>
        <taxon>Bacteria</taxon>
        <taxon>Pseudomonadati</taxon>
        <taxon>Pseudomonadota</taxon>
        <taxon>Gammaproteobacteria</taxon>
        <taxon>Pseudomonadales</taxon>
        <taxon>Pseudomonadaceae</taxon>
        <taxon>Pseudomonas</taxon>
    </lineage>
</organism>
<comment type="catalytic activity">
    <reaction evidence="2">
        <text>2 GTP = 3',3'-c-di-GMP + 2 diphosphate</text>
        <dbReference type="Rhea" id="RHEA:24898"/>
        <dbReference type="ChEBI" id="CHEBI:33019"/>
        <dbReference type="ChEBI" id="CHEBI:37565"/>
        <dbReference type="ChEBI" id="CHEBI:58805"/>
        <dbReference type="EC" id="2.7.7.65"/>
    </reaction>
</comment>
<dbReference type="SUPFAM" id="SSF55781">
    <property type="entry name" value="GAF domain-like"/>
    <property type="match status" value="1"/>
</dbReference>
<evidence type="ECO:0000313" key="4">
    <source>
        <dbReference type="EMBL" id="ACA73721.1"/>
    </source>
</evidence>